<dbReference type="PANTHER" id="PTHR30069:SF29">
    <property type="entry name" value="HEMOGLOBIN AND HEMOGLOBIN-HAPTOGLOBIN-BINDING PROTEIN 1-RELATED"/>
    <property type="match status" value="1"/>
</dbReference>
<dbReference type="Gene3D" id="2.170.130.10">
    <property type="entry name" value="TonB-dependent receptor, plug domain"/>
    <property type="match status" value="1"/>
</dbReference>
<dbReference type="InterPro" id="IPR037066">
    <property type="entry name" value="Plug_dom_sf"/>
</dbReference>
<sequence length="774" mass="88176">MSKQFLSVFIFFVFIFITYSQTQLGNLSGFVFDESTKKPLPATEVYFREFQKGVISDSKGFFRIEKIPHGTHTLIVSYLGYETQTIKISIEGDKTINVSLKPEVESLSEVVVKAQKNEERILRNSAMTVSVINSKQFEGTTSSLNDVLNKTVGVTIRNTGGVGSASRISVRGLEGKRIGVFLDDSPIGLFSDYVSLHDIPIDLIERVEIYKGIVPARLGGSAMGGAVNMITKEYPPLYYDVSYEIASFNTHKIQMMGKSNLKDAGIEFGASANYTYSDNDYEMDLPHHRGLRVKRDHDRHRKMLIGTGFKATKWWFDEISIEAVTIQTDQQIQGIETNIKHAFSKTNVFAFINELEKDNFLITGLDFDMNTTISSAEFNLNDTSMMRYNWDGMSYPSSGEIGLYASDSYRKNLALNNRLNLNYIISENQNINFNSQLNHIKNSPFDPVKEQIIGYRTDFDNKMISWVAGISYDLSSRNKKWLNSLTGKYYHYKSDAKQAGLLGLGGVKDINISEGNWGINNAIRYNFTDNLMIKSSVAYDVRLPSDNELLGDGFLTAPASNLLPERGTNANIGLLFHKNTLTDKRLEIELTGFYSYLTNMIRYTGGLLQSFYENFGEMRSFGVEFDAKADIFPSLYGYVNLTYQDLRDMRDYEPNTSIPNVTKGKRMPNIPYFLSNMGLEYHKKNILGGQNQNTRLMLDTSFIEGYWYDFEVSKHQERRIPRSLTFNFGIEHGFRNGKILLSFRMNNLTNEKVISEFNRPLPGRNFGLKLRYRM</sequence>
<reference evidence="14 15" key="1">
    <citation type="submission" date="2015-01" db="EMBL/GenBank/DDBJ databases">
        <authorList>
            <person name="Xiang T."/>
            <person name="Song Y."/>
            <person name="Huang L."/>
            <person name="Wang B."/>
            <person name="Wu P."/>
        </authorList>
    </citation>
    <scope>NUCLEOTIDE SEQUENCE [LARGE SCALE GENOMIC DNA]</scope>
    <source>
        <strain evidence="14 15">CcD38</strain>
    </source>
</reference>
<evidence type="ECO:0000256" key="11">
    <source>
        <dbReference type="RuleBase" id="RU003357"/>
    </source>
</evidence>
<dbReference type="GO" id="GO:0015344">
    <property type="term" value="F:siderophore uptake transmembrane transporter activity"/>
    <property type="evidence" value="ECO:0007669"/>
    <property type="project" value="TreeGrafter"/>
</dbReference>
<evidence type="ECO:0000256" key="4">
    <source>
        <dbReference type="ARBA" id="ARBA00022692"/>
    </source>
</evidence>
<evidence type="ECO:0000259" key="13">
    <source>
        <dbReference type="Pfam" id="PF07715"/>
    </source>
</evidence>
<keyword evidence="15" id="KW-1185">Reference proteome</keyword>
<dbReference type="AlphaFoldDB" id="A0A0B7I7C7"/>
<keyword evidence="3 10" id="KW-1134">Transmembrane beta strand</keyword>
<evidence type="ECO:0000256" key="10">
    <source>
        <dbReference type="PROSITE-ProRule" id="PRU01360"/>
    </source>
</evidence>
<evidence type="ECO:0000256" key="3">
    <source>
        <dbReference type="ARBA" id="ARBA00022452"/>
    </source>
</evidence>
<dbReference type="GO" id="GO:0044718">
    <property type="term" value="P:siderophore transmembrane transport"/>
    <property type="evidence" value="ECO:0007669"/>
    <property type="project" value="TreeGrafter"/>
</dbReference>
<dbReference type="PROSITE" id="PS52016">
    <property type="entry name" value="TONB_DEPENDENT_REC_3"/>
    <property type="match status" value="1"/>
</dbReference>
<gene>
    <name evidence="14" type="ORF">CCAND38_300026</name>
</gene>
<dbReference type="RefSeq" id="WP_042344189.1">
    <property type="nucleotide sequence ID" value="NZ_CDOI01000141.1"/>
</dbReference>
<protein>
    <submittedName>
        <fullName evidence="14">TonB-dependent receptor plug domain protein</fullName>
    </submittedName>
</protein>
<name>A0A0B7I7C7_9FLAO</name>
<evidence type="ECO:0000313" key="14">
    <source>
        <dbReference type="EMBL" id="CEN45957.1"/>
    </source>
</evidence>
<dbReference type="InterPro" id="IPR012910">
    <property type="entry name" value="Plug_dom"/>
</dbReference>
<dbReference type="InterPro" id="IPR008969">
    <property type="entry name" value="CarboxyPept-like_regulatory"/>
</dbReference>
<dbReference type="InterPro" id="IPR000531">
    <property type="entry name" value="Beta-barrel_TonB"/>
</dbReference>
<keyword evidence="8 14" id="KW-0675">Receptor</keyword>
<proteinExistence type="inferred from homology"/>
<evidence type="ECO:0000256" key="7">
    <source>
        <dbReference type="ARBA" id="ARBA00023136"/>
    </source>
</evidence>
<dbReference type="InterPro" id="IPR039426">
    <property type="entry name" value="TonB-dep_rcpt-like"/>
</dbReference>
<dbReference type="Pfam" id="PF13715">
    <property type="entry name" value="CarbopepD_reg_2"/>
    <property type="match status" value="1"/>
</dbReference>
<evidence type="ECO:0000259" key="12">
    <source>
        <dbReference type="Pfam" id="PF00593"/>
    </source>
</evidence>
<evidence type="ECO:0000256" key="2">
    <source>
        <dbReference type="ARBA" id="ARBA00022448"/>
    </source>
</evidence>
<dbReference type="GO" id="GO:0009279">
    <property type="term" value="C:cell outer membrane"/>
    <property type="evidence" value="ECO:0007669"/>
    <property type="project" value="UniProtKB-SubCell"/>
</dbReference>
<evidence type="ECO:0000256" key="5">
    <source>
        <dbReference type="ARBA" id="ARBA00022729"/>
    </source>
</evidence>
<feature type="domain" description="TonB-dependent receptor plug" evidence="13">
    <location>
        <begin position="123"/>
        <end position="226"/>
    </location>
</feature>
<organism evidence="14 15">
    <name type="scientific">Capnocytophaga canis</name>
    <dbReference type="NCBI Taxonomy" id="1848903"/>
    <lineage>
        <taxon>Bacteria</taxon>
        <taxon>Pseudomonadati</taxon>
        <taxon>Bacteroidota</taxon>
        <taxon>Flavobacteriia</taxon>
        <taxon>Flavobacteriales</taxon>
        <taxon>Flavobacteriaceae</taxon>
        <taxon>Capnocytophaga</taxon>
    </lineage>
</organism>
<dbReference type="SUPFAM" id="SSF49464">
    <property type="entry name" value="Carboxypeptidase regulatory domain-like"/>
    <property type="match status" value="1"/>
</dbReference>
<evidence type="ECO:0000256" key="8">
    <source>
        <dbReference type="ARBA" id="ARBA00023170"/>
    </source>
</evidence>
<comment type="subcellular location">
    <subcellularLocation>
        <location evidence="1 10">Cell outer membrane</location>
        <topology evidence="1 10">Multi-pass membrane protein</topology>
    </subcellularLocation>
</comment>
<feature type="domain" description="TonB-dependent receptor-like beta-barrel" evidence="12">
    <location>
        <begin position="377"/>
        <end position="748"/>
    </location>
</feature>
<accession>A0A0B7I7C7</accession>
<dbReference type="Pfam" id="PF07715">
    <property type="entry name" value="Plug"/>
    <property type="match status" value="1"/>
</dbReference>
<dbReference type="EMBL" id="CDOI01000141">
    <property type="protein sequence ID" value="CEN45957.1"/>
    <property type="molecule type" value="Genomic_DNA"/>
</dbReference>
<keyword evidence="5" id="KW-0732">Signal</keyword>
<dbReference type="SUPFAM" id="SSF56935">
    <property type="entry name" value="Porins"/>
    <property type="match status" value="1"/>
</dbReference>
<evidence type="ECO:0000256" key="6">
    <source>
        <dbReference type="ARBA" id="ARBA00023077"/>
    </source>
</evidence>
<dbReference type="Proteomes" id="UP000045051">
    <property type="component" value="Unassembled WGS sequence"/>
</dbReference>
<dbReference type="Gene3D" id="2.60.40.1120">
    <property type="entry name" value="Carboxypeptidase-like, regulatory domain"/>
    <property type="match status" value="1"/>
</dbReference>
<dbReference type="InterPro" id="IPR036942">
    <property type="entry name" value="Beta-barrel_TonB_sf"/>
</dbReference>
<keyword evidence="9 10" id="KW-0998">Cell outer membrane</keyword>
<keyword evidence="6 11" id="KW-0798">TonB box</keyword>
<evidence type="ECO:0000313" key="15">
    <source>
        <dbReference type="Proteomes" id="UP000045051"/>
    </source>
</evidence>
<keyword evidence="2 10" id="KW-0813">Transport</keyword>
<comment type="similarity">
    <text evidence="10 11">Belongs to the TonB-dependent receptor family.</text>
</comment>
<dbReference type="Pfam" id="PF00593">
    <property type="entry name" value="TonB_dep_Rec_b-barrel"/>
    <property type="match status" value="1"/>
</dbReference>
<dbReference type="Gene3D" id="2.40.170.20">
    <property type="entry name" value="TonB-dependent receptor, beta-barrel domain"/>
    <property type="match status" value="1"/>
</dbReference>
<dbReference type="PANTHER" id="PTHR30069">
    <property type="entry name" value="TONB-DEPENDENT OUTER MEMBRANE RECEPTOR"/>
    <property type="match status" value="1"/>
</dbReference>
<evidence type="ECO:0000256" key="9">
    <source>
        <dbReference type="ARBA" id="ARBA00023237"/>
    </source>
</evidence>
<keyword evidence="4 10" id="KW-0812">Transmembrane</keyword>
<keyword evidence="7 10" id="KW-0472">Membrane</keyword>
<evidence type="ECO:0000256" key="1">
    <source>
        <dbReference type="ARBA" id="ARBA00004571"/>
    </source>
</evidence>